<name>A0A1H0MR38_9ACTN</name>
<dbReference type="CDD" id="cd04861">
    <property type="entry name" value="LigD_Pol_like"/>
    <property type="match status" value="1"/>
</dbReference>
<dbReference type="Pfam" id="PF21686">
    <property type="entry name" value="LigD_Prim-Pol"/>
    <property type="match status" value="1"/>
</dbReference>
<dbReference type="InterPro" id="IPR052171">
    <property type="entry name" value="NHEJ_LigD"/>
</dbReference>
<gene>
    <name evidence="2" type="ORF">SAMN05216259_11361</name>
</gene>
<dbReference type="NCBIfam" id="TIGR02778">
    <property type="entry name" value="ligD_pol"/>
    <property type="match status" value="1"/>
</dbReference>
<dbReference type="AlphaFoldDB" id="A0A1H0MR38"/>
<dbReference type="InterPro" id="IPR014145">
    <property type="entry name" value="LigD_pol_dom"/>
</dbReference>
<dbReference type="Gene3D" id="3.90.920.10">
    <property type="entry name" value="DNA primase, PRIM domain"/>
    <property type="match status" value="1"/>
</dbReference>
<dbReference type="PANTHER" id="PTHR42705">
    <property type="entry name" value="BIFUNCTIONAL NON-HOMOLOGOUS END JOINING PROTEIN LIGD"/>
    <property type="match status" value="1"/>
</dbReference>
<reference evidence="2 3" key="1">
    <citation type="submission" date="2016-10" db="EMBL/GenBank/DDBJ databases">
        <authorList>
            <person name="de Groot N.N."/>
        </authorList>
    </citation>
    <scope>NUCLEOTIDE SEQUENCE [LARGE SCALE GENOMIC DNA]</scope>
    <source>
        <strain evidence="2 3">CGMCC 4.2022</strain>
    </source>
</reference>
<accession>A0A1H0MR38</accession>
<feature type="domain" description="DNA ligase D polymerase" evidence="1">
    <location>
        <begin position="27"/>
        <end position="280"/>
    </location>
</feature>
<keyword evidence="3" id="KW-1185">Reference proteome</keyword>
<dbReference type="PANTHER" id="PTHR42705:SF2">
    <property type="entry name" value="BIFUNCTIONAL NON-HOMOLOGOUS END JOINING PROTEIN LIGD"/>
    <property type="match status" value="1"/>
</dbReference>
<sequence length="295" mass="32011">MPITEVEGRRLTLSHLDRVLWPATGTTKAELLHYYATVAAVLLPHTRGRLASFVRTPDGVDGQRFFQKRPPAGTPDWVRTTARVRSSGELMPQVEVNDLATLVWAGNLSCVEIHTPQWTAAVPERADRLVFDLDPGPGTTAVDCCRVALTLRERLAADGITAWAKTSGSKGLHLLAALRGATPDQARAYSRRIAAELERERPAAVVSRMAKADRAGRVFIDWSQNSASKTTAVPYTVRARPHPTVSAPLTWEEVEAAGDPDDLVLTIEDVPARVERDGDLLAGLLEPGAAAPLPR</sequence>
<organism evidence="2 3">
    <name type="scientific">Actinacidiphila guanduensis</name>
    <dbReference type="NCBI Taxonomy" id="310781"/>
    <lineage>
        <taxon>Bacteria</taxon>
        <taxon>Bacillati</taxon>
        <taxon>Actinomycetota</taxon>
        <taxon>Actinomycetes</taxon>
        <taxon>Kitasatosporales</taxon>
        <taxon>Streptomycetaceae</taxon>
        <taxon>Actinacidiphila</taxon>
    </lineage>
</organism>
<evidence type="ECO:0000313" key="2">
    <source>
        <dbReference type="EMBL" id="SDO82862.1"/>
    </source>
</evidence>
<dbReference type="RefSeq" id="WP_093787040.1">
    <property type="nucleotide sequence ID" value="NZ_FNIE01000013.1"/>
</dbReference>
<proteinExistence type="predicted"/>
<evidence type="ECO:0000313" key="3">
    <source>
        <dbReference type="Proteomes" id="UP000199341"/>
    </source>
</evidence>
<dbReference type="OrthoDB" id="9802472at2"/>
<dbReference type="EMBL" id="FNIE01000013">
    <property type="protein sequence ID" value="SDO82862.1"/>
    <property type="molecule type" value="Genomic_DNA"/>
</dbReference>
<evidence type="ECO:0000259" key="1">
    <source>
        <dbReference type="Pfam" id="PF21686"/>
    </source>
</evidence>
<dbReference type="Proteomes" id="UP000199341">
    <property type="component" value="Unassembled WGS sequence"/>
</dbReference>
<protein>
    <submittedName>
        <fullName evidence="2">Bifunctional non-homologous end joining protein LigD</fullName>
    </submittedName>
</protein>
<dbReference type="STRING" id="310781.SAMN05216259_11361"/>